<dbReference type="SUPFAM" id="SSF52218">
    <property type="entry name" value="Flavoproteins"/>
    <property type="match status" value="1"/>
</dbReference>
<feature type="signal peptide" evidence="3">
    <location>
        <begin position="1"/>
        <end position="18"/>
    </location>
</feature>
<comment type="caution">
    <text evidence="5">The sequence shown here is derived from an EMBL/GenBank/DDBJ whole genome shotgun (WGS) entry which is preliminary data.</text>
</comment>
<keyword evidence="1" id="KW-0285">Flavoprotein</keyword>
<keyword evidence="2" id="KW-0288">FMN</keyword>
<keyword evidence="3" id="KW-0732">Signal</keyword>
<dbReference type="EMBL" id="JAKOOW010000014">
    <property type="protein sequence ID" value="MCG6503562.1"/>
    <property type="molecule type" value="Genomic_DNA"/>
</dbReference>
<keyword evidence="6" id="KW-1185">Reference proteome</keyword>
<evidence type="ECO:0000259" key="4">
    <source>
        <dbReference type="PROSITE" id="PS50902"/>
    </source>
</evidence>
<evidence type="ECO:0000256" key="2">
    <source>
        <dbReference type="ARBA" id="ARBA00022643"/>
    </source>
</evidence>
<evidence type="ECO:0000256" key="1">
    <source>
        <dbReference type="ARBA" id="ARBA00022630"/>
    </source>
</evidence>
<gene>
    <name evidence="5" type="ORF">MB824_03500</name>
</gene>
<sequence>MKSILLALSLLAAMPAQGKDLIVYLSRSHNTEAVAKIIQSETGGDLVAIELQTPYPADYRATVEQVQRENERGYLPPLKTRISPAQYDRIFIGFPTWGMRLPPPVKSLLAAHDFGGKTVIPFNTNAGYGIGSSFDELRRLCRNCRVAEGYATEGGKERDGILFVMQGEKAQQTRSQIRRWLQKLK</sequence>
<dbReference type="Pfam" id="PF12682">
    <property type="entry name" value="Flavodoxin_4"/>
    <property type="match status" value="1"/>
</dbReference>
<feature type="chain" id="PRO_5045680123" evidence="3">
    <location>
        <begin position="19"/>
        <end position="185"/>
    </location>
</feature>
<dbReference type="InterPro" id="IPR029039">
    <property type="entry name" value="Flavoprotein-like_sf"/>
</dbReference>
<feature type="domain" description="Flavodoxin-like" evidence="4">
    <location>
        <begin position="20"/>
        <end position="185"/>
    </location>
</feature>
<reference evidence="5 6" key="1">
    <citation type="submission" date="2022-02" db="EMBL/GenBank/DDBJ databases">
        <title>Genome sequence data of Kingella unionensis sp. nov. strain CICC 24913 (CCUG 75125).</title>
        <authorList>
            <person name="Xiao M."/>
        </authorList>
    </citation>
    <scope>NUCLEOTIDE SEQUENCE [LARGE SCALE GENOMIC DNA]</scope>
    <source>
        <strain evidence="5 6">CICC 24913</strain>
    </source>
</reference>
<proteinExistence type="predicted"/>
<organism evidence="5 6">
    <name type="scientific">Kingella pumchi</name>
    <dbReference type="NCBI Taxonomy" id="2779506"/>
    <lineage>
        <taxon>Bacteria</taxon>
        <taxon>Pseudomonadati</taxon>
        <taxon>Pseudomonadota</taxon>
        <taxon>Betaproteobacteria</taxon>
        <taxon>Neisseriales</taxon>
        <taxon>Neisseriaceae</taxon>
        <taxon>Kingella</taxon>
    </lineage>
</organism>
<accession>A0ABS9NLA1</accession>
<dbReference type="PANTHER" id="PTHR39201:SF1">
    <property type="entry name" value="FLAVODOXIN-LIKE DOMAIN-CONTAINING PROTEIN"/>
    <property type="match status" value="1"/>
</dbReference>
<dbReference type="Gene3D" id="3.40.50.360">
    <property type="match status" value="1"/>
</dbReference>
<dbReference type="RefSeq" id="WP_238746014.1">
    <property type="nucleotide sequence ID" value="NZ_JAKOOW010000014.1"/>
</dbReference>
<protein>
    <submittedName>
        <fullName evidence="5">Flavodoxin</fullName>
    </submittedName>
</protein>
<dbReference type="PANTHER" id="PTHR39201">
    <property type="entry name" value="EXPORTED PROTEIN-RELATED"/>
    <property type="match status" value="1"/>
</dbReference>
<evidence type="ECO:0000313" key="6">
    <source>
        <dbReference type="Proteomes" id="UP001298424"/>
    </source>
</evidence>
<dbReference type="Proteomes" id="UP001298424">
    <property type="component" value="Unassembled WGS sequence"/>
</dbReference>
<dbReference type="PROSITE" id="PS50902">
    <property type="entry name" value="FLAVODOXIN_LIKE"/>
    <property type="match status" value="1"/>
</dbReference>
<evidence type="ECO:0000313" key="5">
    <source>
        <dbReference type="EMBL" id="MCG6503562.1"/>
    </source>
</evidence>
<evidence type="ECO:0000256" key="3">
    <source>
        <dbReference type="SAM" id="SignalP"/>
    </source>
</evidence>
<dbReference type="InterPro" id="IPR008254">
    <property type="entry name" value="Flavodoxin/NO_synth"/>
</dbReference>
<name>A0ABS9NLA1_9NEIS</name>